<accession>A0A382ITH9</accession>
<feature type="non-terminal residue" evidence="1">
    <location>
        <position position="170"/>
    </location>
</feature>
<sequence length="170" mass="18849">MGFERIVRGLVLVAIVTLSACGGDSQVGTASRTFTKGGDDRTGPYQVVEGWWKAAPDHTDGWEWGSVSGVAADTPDRIIVAIWGDENDQGEDRPGGSNYLVVVNSNGDIIENWSKWDSIFNRPHQVYINPYDPERHVWIVERGGNGVHEQILKFTNDGSELVMQLRDPRP</sequence>
<evidence type="ECO:0000313" key="1">
    <source>
        <dbReference type="EMBL" id="SVC03144.1"/>
    </source>
</evidence>
<reference evidence="1" key="1">
    <citation type="submission" date="2018-05" db="EMBL/GenBank/DDBJ databases">
        <authorList>
            <person name="Lanie J.A."/>
            <person name="Ng W.-L."/>
            <person name="Kazmierczak K.M."/>
            <person name="Andrzejewski T.M."/>
            <person name="Davidsen T.M."/>
            <person name="Wayne K.J."/>
            <person name="Tettelin H."/>
            <person name="Glass J.I."/>
            <person name="Rusch D."/>
            <person name="Podicherti R."/>
            <person name="Tsui H.-C.T."/>
            <person name="Winkler M.E."/>
        </authorList>
    </citation>
    <scope>NUCLEOTIDE SEQUENCE</scope>
</reference>
<gene>
    <name evidence="1" type="ORF">METZ01_LOCUS255998</name>
</gene>
<name>A0A382ITH9_9ZZZZ</name>
<dbReference type="AlphaFoldDB" id="A0A382ITH9"/>
<proteinExistence type="predicted"/>
<dbReference type="EMBL" id="UINC01069626">
    <property type="protein sequence ID" value="SVC03144.1"/>
    <property type="molecule type" value="Genomic_DNA"/>
</dbReference>
<protein>
    <submittedName>
        <fullName evidence="1">Uncharacterized protein</fullName>
    </submittedName>
</protein>
<dbReference type="Gene3D" id="2.120.10.30">
    <property type="entry name" value="TolB, C-terminal domain"/>
    <property type="match status" value="1"/>
</dbReference>
<organism evidence="1">
    <name type="scientific">marine metagenome</name>
    <dbReference type="NCBI Taxonomy" id="408172"/>
    <lineage>
        <taxon>unclassified sequences</taxon>
        <taxon>metagenomes</taxon>
        <taxon>ecological metagenomes</taxon>
    </lineage>
</organism>
<dbReference type="PROSITE" id="PS51257">
    <property type="entry name" value="PROKAR_LIPOPROTEIN"/>
    <property type="match status" value="1"/>
</dbReference>
<dbReference type="InterPro" id="IPR011042">
    <property type="entry name" value="6-blade_b-propeller_TolB-like"/>
</dbReference>